<dbReference type="PROSITE" id="PS51318">
    <property type="entry name" value="TAT"/>
    <property type="match status" value="1"/>
</dbReference>
<dbReference type="EMBL" id="RCZP01000061">
    <property type="protein sequence ID" value="TPG41932.1"/>
    <property type="molecule type" value="Genomic_DNA"/>
</dbReference>
<reference evidence="1 2" key="1">
    <citation type="journal article" date="2019" name="Environ. Microbiol.">
        <title>Species interactions and distinct microbial communities in high Arctic permafrost affected cryosols are associated with the CH4 and CO2 gas fluxes.</title>
        <authorList>
            <person name="Altshuler I."/>
            <person name="Hamel J."/>
            <person name="Turney S."/>
            <person name="Magnuson E."/>
            <person name="Levesque R."/>
            <person name="Greer C."/>
            <person name="Whyte L.G."/>
        </authorList>
    </citation>
    <scope>NUCLEOTIDE SEQUENCE [LARGE SCALE GENOMIC DNA]</scope>
    <source>
        <strain evidence="1 2">S9.3B</strain>
    </source>
</reference>
<evidence type="ECO:0000313" key="1">
    <source>
        <dbReference type="EMBL" id="TPG41932.1"/>
    </source>
</evidence>
<accession>A0A502EXT5</accession>
<gene>
    <name evidence="1" type="ORF">EAH89_28205</name>
</gene>
<comment type="caution">
    <text evidence="1">The sequence shown here is derived from an EMBL/GenBank/DDBJ whole genome shotgun (WGS) entry which is preliminary data.</text>
</comment>
<evidence type="ECO:0000313" key="2">
    <source>
        <dbReference type="Proteomes" id="UP000317078"/>
    </source>
</evidence>
<keyword evidence="2" id="KW-1185">Reference proteome</keyword>
<protein>
    <submittedName>
        <fullName evidence="1">Uncharacterized protein</fullName>
    </submittedName>
</protein>
<dbReference type="PROSITE" id="PS51257">
    <property type="entry name" value="PROKAR_LIPOPROTEIN"/>
    <property type="match status" value="1"/>
</dbReference>
<name>A0A502EXT5_9PROT</name>
<sequence>MSTARRGLLGGIAALAVSPAPGLVLSASCPDAEAIRLAEGVIEAEAACCAAHDLPTPTEEEEQARQPERDRLMGVVSERAEALAPLPVATLVGVLAKARAALAVATKDATDGEIIVHDYAEWLAYAALEDLVRVAEGEA</sequence>
<dbReference type="AlphaFoldDB" id="A0A502EXT5"/>
<organism evidence="1 2">
    <name type="scientific">Muricoccus nepalensis</name>
    <dbReference type="NCBI Taxonomy" id="1854500"/>
    <lineage>
        <taxon>Bacteria</taxon>
        <taxon>Pseudomonadati</taxon>
        <taxon>Pseudomonadota</taxon>
        <taxon>Alphaproteobacteria</taxon>
        <taxon>Acetobacterales</taxon>
        <taxon>Roseomonadaceae</taxon>
        <taxon>Muricoccus</taxon>
    </lineage>
</organism>
<dbReference type="Proteomes" id="UP000317078">
    <property type="component" value="Unassembled WGS sequence"/>
</dbReference>
<dbReference type="RefSeq" id="WP_140887064.1">
    <property type="nucleotide sequence ID" value="NZ_RCZP01000061.1"/>
</dbReference>
<dbReference type="InterPro" id="IPR006311">
    <property type="entry name" value="TAT_signal"/>
</dbReference>
<proteinExistence type="predicted"/>